<dbReference type="EMBL" id="JRLY01000011">
    <property type="protein sequence ID" value="KGO92192.1"/>
    <property type="molecule type" value="Genomic_DNA"/>
</dbReference>
<reference evidence="2 3" key="1">
    <citation type="submission" date="2013-09" db="EMBL/GenBank/DDBJ databases">
        <authorList>
            <person name="Zeng Z."/>
            <person name="Chen C."/>
        </authorList>
    </citation>
    <scope>NUCLEOTIDE SEQUENCE [LARGE SCALE GENOMIC DNA]</scope>
    <source>
        <strain evidence="2 3">WB 4.1-42</strain>
    </source>
</reference>
<feature type="transmembrane region" description="Helical" evidence="1">
    <location>
        <begin position="20"/>
        <end position="41"/>
    </location>
</feature>
<keyword evidence="1" id="KW-0812">Transmembrane</keyword>
<protein>
    <submittedName>
        <fullName evidence="2">Uncharacterized protein</fullName>
    </submittedName>
</protein>
<proteinExistence type="predicted"/>
<sequence>MDFILIIKSFYKRQFKNREFIYGLVIAVVLYLLLFLDYYFSTSAYGLGAYFLFPFIMIWIPFLIAFILRFSKKGTLRQISRSIIVSIVFSGLFIFSFQKVTFYILDFLAIPKRW</sequence>
<evidence type="ECO:0000313" key="2">
    <source>
        <dbReference type="EMBL" id="KGO92192.1"/>
    </source>
</evidence>
<comment type="caution">
    <text evidence="2">The sequence shown here is derived from an EMBL/GenBank/DDBJ whole genome shotgun (WGS) entry which is preliminary data.</text>
</comment>
<accession>A0A0A2MHU6</accession>
<evidence type="ECO:0000313" key="3">
    <source>
        <dbReference type="Proteomes" id="UP000030111"/>
    </source>
</evidence>
<evidence type="ECO:0000256" key="1">
    <source>
        <dbReference type="SAM" id="Phobius"/>
    </source>
</evidence>
<name>A0A0A2MHU6_9FLAO</name>
<feature type="transmembrane region" description="Helical" evidence="1">
    <location>
        <begin position="82"/>
        <end position="105"/>
    </location>
</feature>
<keyword evidence="3" id="KW-1185">Reference proteome</keyword>
<keyword evidence="1" id="KW-0472">Membrane</keyword>
<dbReference type="AlphaFoldDB" id="A0A0A2MHU6"/>
<keyword evidence="1" id="KW-1133">Transmembrane helix</keyword>
<gene>
    <name evidence="2" type="ORF">Q766_13600</name>
</gene>
<organism evidence="2 3">
    <name type="scientific">Flavobacterium subsaxonicum WB 4.1-42 = DSM 21790</name>
    <dbReference type="NCBI Taxonomy" id="1121898"/>
    <lineage>
        <taxon>Bacteria</taxon>
        <taxon>Pseudomonadati</taxon>
        <taxon>Bacteroidota</taxon>
        <taxon>Flavobacteriia</taxon>
        <taxon>Flavobacteriales</taxon>
        <taxon>Flavobacteriaceae</taxon>
        <taxon>Flavobacterium</taxon>
    </lineage>
</organism>
<dbReference type="Proteomes" id="UP000030111">
    <property type="component" value="Unassembled WGS sequence"/>
</dbReference>
<feature type="transmembrane region" description="Helical" evidence="1">
    <location>
        <begin position="47"/>
        <end position="70"/>
    </location>
</feature>